<dbReference type="InterPro" id="IPR002347">
    <property type="entry name" value="SDR_fam"/>
</dbReference>
<dbReference type="Proteomes" id="UP000243232">
    <property type="component" value="Chromosome I"/>
</dbReference>
<dbReference type="SUPFAM" id="SSF51735">
    <property type="entry name" value="NAD(P)-binding Rossmann-fold domains"/>
    <property type="match status" value="1"/>
</dbReference>
<sequence length="275" mass="29737">MFNAKHIVITGGSSGLGLELAQRLAAEGARLTLLARDPQKLEQAASDIRRQAPTAQVKVQAVDVCDEEATLAAMQQIAEQNDGIDMLINSAGILREGSFGQSSPKDFRDVMEINYFGLLNSSRAALPYLLQSRGRLVNIASMAGFTGAYGYSAYCASKHAVVGFSEVLRFELKPQGVQVHLVCPGEFDSPMVDDIDTYRSAENRAHTQTIPKASVESIAADTLAGIRANRYLIIPGRTARMAGFVVRHFPGLMRLLGDRTITRVQRSRQTPGGAA</sequence>
<evidence type="ECO:0000313" key="5">
    <source>
        <dbReference type="Proteomes" id="UP000243232"/>
    </source>
</evidence>
<dbReference type="AlphaFoldDB" id="A0A1H2FTY0"/>
<proteinExistence type="inferred from homology"/>
<dbReference type="PANTHER" id="PTHR43550">
    <property type="entry name" value="3-KETODIHYDROSPHINGOSINE REDUCTASE"/>
    <property type="match status" value="1"/>
</dbReference>
<dbReference type="PRINTS" id="PR00080">
    <property type="entry name" value="SDRFAMILY"/>
</dbReference>
<dbReference type="OrthoDB" id="9808814at2"/>
<keyword evidence="5" id="KW-1185">Reference proteome</keyword>
<comment type="similarity">
    <text evidence="1 2">Belongs to the short-chain dehydrogenases/reductases (SDR) family.</text>
</comment>
<dbReference type="GO" id="GO:0006666">
    <property type="term" value="P:3-keto-sphinganine metabolic process"/>
    <property type="evidence" value="ECO:0007669"/>
    <property type="project" value="TreeGrafter"/>
</dbReference>
<dbReference type="InterPro" id="IPR036291">
    <property type="entry name" value="NAD(P)-bd_dom_sf"/>
</dbReference>
<dbReference type="EMBL" id="LT629785">
    <property type="protein sequence ID" value="SDU10791.1"/>
    <property type="molecule type" value="Genomic_DNA"/>
</dbReference>
<dbReference type="PANTHER" id="PTHR43550:SF3">
    <property type="entry name" value="3-KETODIHYDROSPHINGOSINE REDUCTASE"/>
    <property type="match status" value="1"/>
</dbReference>
<dbReference type="STRING" id="364197.SAMN05216296_1810"/>
<dbReference type="PROSITE" id="PS00061">
    <property type="entry name" value="ADH_SHORT"/>
    <property type="match status" value="1"/>
</dbReference>
<dbReference type="GO" id="GO:0016020">
    <property type="term" value="C:membrane"/>
    <property type="evidence" value="ECO:0007669"/>
    <property type="project" value="GOC"/>
</dbReference>
<feature type="domain" description="Ketoreductase" evidence="3">
    <location>
        <begin position="5"/>
        <end position="185"/>
    </location>
</feature>
<evidence type="ECO:0000256" key="2">
    <source>
        <dbReference type="RuleBase" id="RU000363"/>
    </source>
</evidence>
<reference evidence="5" key="1">
    <citation type="submission" date="2016-10" db="EMBL/GenBank/DDBJ databases">
        <authorList>
            <person name="Varghese N."/>
            <person name="Submissions S."/>
        </authorList>
    </citation>
    <scope>NUCLEOTIDE SEQUENCE [LARGE SCALE GENOMIC DNA]</scope>
    <source>
        <strain evidence="5">DSM 17875</strain>
    </source>
</reference>
<dbReference type="PRINTS" id="PR00081">
    <property type="entry name" value="GDHRDH"/>
</dbReference>
<evidence type="ECO:0000313" key="4">
    <source>
        <dbReference type="EMBL" id="SDU10791.1"/>
    </source>
</evidence>
<accession>A0A1H2FTY0</accession>
<dbReference type="Gene3D" id="3.40.50.720">
    <property type="entry name" value="NAD(P)-binding Rossmann-like Domain"/>
    <property type="match status" value="1"/>
</dbReference>
<evidence type="ECO:0000259" key="3">
    <source>
        <dbReference type="SMART" id="SM00822"/>
    </source>
</evidence>
<gene>
    <name evidence="4" type="ORF">SAMN05216296_1810</name>
</gene>
<name>A0A1H2FTY0_9PSED</name>
<dbReference type="GO" id="GO:0047560">
    <property type="term" value="F:3-dehydrosphinganine reductase activity"/>
    <property type="evidence" value="ECO:0007669"/>
    <property type="project" value="TreeGrafter"/>
</dbReference>
<dbReference type="InterPro" id="IPR057326">
    <property type="entry name" value="KR_dom"/>
</dbReference>
<evidence type="ECO:0000256" key="1">
    <source>
        <dbReference type="ARBA" id="ARBA00006484"/>
    </source>
</evidence>
<dbReference type="SMART" id="SM00822">
    <property type="entry name" value="PKS_KR"/>
    <property type="match status" value="1"/>
</dbReference>
<protein>
    <submittedName>
        <fullName evidence="4">3-dehydrosphinganine reductase</fullName>
    </submittedName>
</protein>
<dbReference type="RefSeq" id="WP_090194329.1">
    <property type="nucleotide sequence ID" value="NZ_LT629785.1"/>
</dbReference>
<organism evidence="4 5">
    <name type="scientific">Pseudomonas pohangensis</name>
    <dbReference type="NCBI Taxonomy" id="364197"/>
    <lineage>
        <taxon>Bacteria</taxon>
        <taxon>Pseudomonadati</taxon>
        <taxon>Pseudomonadota</taxon>
        <taxon>Gammaproteobacteria</taxon>
        <taxon>Pseudomonadales</taxon>
        <taxon>Pseudomonadaceae</taxon>
        <taxon>Pseudomonas</taxon>
    </lineage>
</organism>
<dbReference type="InterPro" id="IPR020904">
    <property type="entry name" value="Sc_DH/Rdtase_CS"/>
</dbReference>
<dbReference type="Pfam" id="PF00106">
    <property type="entry name" value="adh_short"/>
    <property type="match status" value="1"/>
</dbReference>
<dbReference type="GO" id="GO:0030148">
    <property type="term" value="P:sphingolipid biosynthetic process"/>
    <property type="evidence" value="ECO:0007669"/>
    <property type="project" value="TreeGrafter"/>
</dbReference>